<name>A0A4T2BTM3_9MICO</name>
<sequence>MKQHHPYAVIPVGLVGVLTEGENEGQNVLVLDDQEVSGGFLVEQWGGQWGGQSGGRSGGRRTTWLCCRARLAEFFERDEFDSLEWET</sequence>
<organism evidence="1 2">
    <name type="scientific">Subtercola vilae</name>
    <dbReference type="NCBI Taxonomy" id="2056433"/>
    <lineage>
        <taxon>Bacteria</taxon>
        <taxon>Bacillati</taxon>
        <taxon>Actinomycetota</taxon>
        <taxon>Actinomycetes</taxon>
        <taxon>Micrococcales</taxon>
        <taxon>Microbacteriaceae</taxon>
        <taxon>Subtercola</taxon>
    </lineage>
</organism>
<dbReference type="EMBL" id="QYRT01000024">
    <property type="protein sequence ID" value="TIH34640.1"/>
    <property type="molecule type" value="Genomic_DNA"/>
</dbReference>
<gene>
    <name evidence="1" type="ORF">D4765_12535</name>
</gene>
<keyword evidence="2" id="KW-1185">Reference proteome</keyword>
<reference evidence="1 2" key="1">
    <citation type="journal article" date="2019" name="Microorganisms">
        <title>Systematic Affiliation and Genome Analysis of Subtercola vilae DB165(T) with Particular Emphasis on Cold Adaptation of an Isolate from a High-Altitude Cold Volcano Lake.</title>
        <authorList>
            <person name="Villalobos A.S."/>
            <person name="Wiese J."/>
            <person name="Imhoff J.F."/>
            <person name="Dorador C."/>
            <person name="Keller A."/>
            <person name="Hentschel U."/>
        </authorList>
    </citation>
    <scope>NUCLEOTIDE SEQUENCE [LARGE SCALE GENOMIC DNA]</scope>
    <source>
        <strain evidence="1 2">DB165</strain>
    </source>
</reference>
<dbReference type="Proteomes" id="UP000306192">
    <property type="component" value="Unassembled WGS sequence"/>
</dbReference>
<dbReference type="RefSeq" id="WP_136642638.1">
    <property type="nucleotide sequence ID" value="NZ_QYRT01000024.1"/>
</dbReference>
<accession>A0A4T2BTM3</accession>
<protein>
    <submittedName>
        <fullName evidence="1">Uncharacterized protein</fullName>
    </submittedName>
</protein>
<comment type="caution">
    <text evidence="1">The sequence shown here is derived from an EMBL/GenBank/DDBJ whole genome shotgun (WGS) entry which is preliminary data.</text>
</comment>
<proteinExistence type="predicted"/>
<dbReference type="AlphaFoldDB" id="A0A4T2BTM3"/>
<evidence type="ECO:0000313" key="1">
    <source>
        <dbReference type="EMBL" id="TIH34640.1"/>
    </source>
</evidence>
<evidence type="ECO:0000313" key="2">
    <source>
        <dbReference type="Proteomes" id="UP000306192"/>
    </source>
</evidence>